<sequence length="454" mass="50065">MAIHSHIGVLAFPFGSHAAPLLTLVRRLAAASSSRDIIFSFFNTEKSNCAIFSGQEFDNIKAYDVWDGTPEGEAFSGSHFEAMQLFLNATPGNFEKAMKEAESESGMKISCLLTDAFLWFACDMAEARRVPWVAFWTAASCSLSAHMYTDQIWSMLRSIDAAEREEKALAFVPGMSSIRFSDLPGEILPEKSESPLAIMIYKMVQKLPKSTAVVLNSFEEIDPLITNDLKSKFQNFLNIHLSILSGDPPILSGDSGQECLSWLKKQRHASVVYISFGTVTTPQPEELAALAEVLETGEFPFLWSMRDNAKKLLPEGFLNRTSKFGMIVSWAPQPKVLENPSVGVFITHCGWNSVLESISSGVPMICRPFFGDQSLNSRMVEAVWKIGVGLEGGVFTKNGTIEALHYIMSNETGKAIRENINKLKQKAENSVKLDGSSTKNFKALLELLKSSTGV</sequence>
<dbReference type="PANTHER" id="PTHR11926:SF1560">
    <property type="entry name" value="UDP-GLYCOSYLTRANSFERASE 74E1-RELATED"/>
    <property type="match status" value="1"/>
</dbReference>
<evidence type="ECO:0000256" key="5">
    <source>
        <dbReference type="RuleBase" id="RU362057"/>
    </source>
</evidence>
<evidence type="ECO:0000256" key="1">
    <source>
        <dbReference type="ARBA" id="ARBA00009995"/>
    </source>
</evidence>
<accession>A0AAD2DWE8</accession>
<dbReference type="GO" id="GO:0080044">
    <property type="term" value="F:quercetin 7-O-glucosyltransferase activity"/>
    <property type="evidence" value="ECO:0007669"/>
    <property type="project" value="TreeGrafter"/>
</dbReference>
<dbReference type="Proteomes" id="UP000834106">
    <property type="component" value="Chromosome 8"/>
</dbReference>
<dbReference type="EMBL" id="OU503043">
    <property type="protein sequence ID" value="CAI9765745.1"/>
    <property type="molecule type" value="Genomic_DNA"/>
</dbReference>
<evidence type="ECO:0000313" key="8">
    <source>
        <dbReference type="Proteomes" id="UP000834106"/>
    </source>
</evidence>
<dbReference type="Gene3D" id="3.40.50.2000">
    <property type="entry name" value="Glycogen Phosphorylase B"/>
    <property type="match status" value="2"/>
</dbReference>
<keyword evidence="6" id="KW-0732">Signal</keyword>
<dbReference type="FunFam" id="3.40.50.2000:FF:000091">
    <property type="entry name" value="Glycosyltransferase"/>
    <property type="match status" value="1"/>
</dbReference>
<evidence type="ECO:0000256" key="6">
    <source>
        <dbReference type="SAM" id="SignalP"/>
    </source>
</evidence>
<dbReference type="InterPro" id="IPR035595">
    <property type="entry name" value="UDP_glycos_trans_CS"/>
</dbReference>
<organism evidence="7 8">
    <name type="scientific">Fraxinus pennsylvanica</name>
    <dbReference type="NCBI Taxonomy" id="56036"/>
    <lineage>
        <taxon>Eukaryota</taxon>
        <taxon>Viridiplantae</taxon>
        <taxon>Streptophyta</taxon>
        <taxon>Embryophyta</taxon>
        <taxon>Tracheophyta</taxon>
        <taxon>Spermatophyta</taxon>
        <taxon>Magnoliopsida</taxon>
        <taxon>eudicotyledons</taxon>
        <taxon>Gunneridae</taxon>
        <taxon>Pentapetalae</taxon>
        <taxon>asterids</taxon>
        <taxon>lamiids</taxon>
        <taxon>Lamiales</taxon>
        <taxon>Oleaceae</taxon>
        <taxon>Oleeae</taxon>
        <taxon>Fraxinus</taxon>
    </lineage>
</organism>
<keyword evidence="3 4" id="KW-0808">Transferase</keyword>
<comment type="similarity">
    <text evidence="1 4">Belongs to the UDP-glycosyltransferase family.</text>
</comment>
<keyword evidence="2 4" id="KW-0328">Glycosyltransferase</keyword>
<protein>
    <recommendedName>
        <fullName evidence="5">Glycosyltransferase</fullName>
        <ecNumber evidence="5">2.4.1.-</ecNumber>
    </recommendedName>
</protein>
<keyword evidence="8" id="KW-1185">Reference proteome</keyword>
<feature type="signal peptide" evidence="6">
    <location>
        <begin position="1"/>
        <end position="18"/>
    </location>
</feature>
<evidence type="ECO:0000313" key="7">
    <source>
        <dbReference type="EMBL" id="CAI9765745.1"/>
    </source>
</evidence>
<dbReference type="AlphaFoldDB" id="A0AAD2DWE8"/>
<evidence type="ECO:0000256" key="3">
    <source>
        <dbReference type="ARBA" id="ARBA00022679"/>
    </source>
</evidence>
<feature type="chain" id="PRO_5042064676" description="Glycosyltransferase" evidence="6">
    <location>
        <begin position="19"/>
        <end position="454"/>
    </location>
</feature>
<dbReference type="CDD" id="cd03784">
    <property type="entry name" value="GT1_Gtf-like"/>
    <property type="match status" value="1"/>
</dbReference>
<dbReference type="EC" id="2.4.1.-" evidence="5"/>
<dbReference type="GO" id="GO:0080043">
    <property type="term" value="F:quercetin 3-O-glucosyltransferase activity"/>
    <property type="evidence" value="ECO:0007669"/>
    <property type="project" value="TreeGrafter"/>
</dbReference>
<evidence type="ECO:0000256" key="4">
    <source>
        <dbReference type="RuleBase" id="RU003718"/>
    </source>
</evidence>
<dbReference type="PANTHER" id="PTHR11926">
    <property type="entry name" value="GLUCOSYL/GLUCURONOSYL TRANSFERASES"/>
    <property type="match status" value="1"/>
</dbReference>
<evidence type="ECO:0000256" key="2">
    <source>
        <dbReference type="ARBA" id="ARBA00022676"/>
    </source>
</evidence>
<dbReference type="PROSITE" id="PS00375">
    <property type="entry name" value="UDPGT"/>
    <property type="match status" value="1"/>
</dbReference>
<gene>
    <name evidence="7" type="ORF">FPE_LOCUS13175</name>
</gene>
<reference evidence="7" key="1">
    <citation type="submission" date="2023-05" db="EMBL/GenBank/DDBJ databases">
        <authorList>
            <person name="Huff M."/>
        </authorList>
    </citation>
    <scope>NUCLEOTIDE SEQUENCE</scope>
</reference>
<dbReference type="InterPro" id="IPR002213">
    <property type="entry name" value="UDP_glucos_trans"/>
</dbReference>
<proteinExistence type="inferred from homology"/>
<dbReference type="SUPFAM" id="SSF53756">
    <property type="entry name" value="UDP-Glycosyltransferase/glycogen phosphorylase"/>
    <property type="match status" value="1"/>
</dbReference>
<name>A0AAD2DWE8_9LAMI</name>
<dbReference type="Pfam" id="PF00201">
    <property type="entry name" value="UDPGT"/>
    <property type="match status" value="1"/>
</dbReference>